<dbReference type="PANTHER" id="PTHR43284">
    <property type="entry name" value="ASPARAGINE SYNTHETASE (GLUTAMINE-HYDROLYZING)"/>
    <property type="match status" value="1"/>
</dbReference>
<dbReference type="InterPro" id="IPR006426">
    <property type="entry name" value="Asn_synth_AEB"/>
</dbReference>
<keyword evidence="8" id="KW-0028">Amino-acid biosynthesis</keyword>
<dbReference type="EC" id="6.3.5.4" evidence="3"/>
<dbReference type="SUPFAM" id="SSF56235">
    <property type="entry name" value="N-terminal nucleophile aminohydrolases (Ntn hydrolases)"/>
    <property type="match status" value="1"/>
</dbReference>
<name>A0A2N3I8C0_9BACT</name>
<evidence type="ECO:0000313" key="12">
    <source>
        <dbReference type="EMBL" id="PKQ66584.1"/>
    </source>
</evidence>
<dbReference type="AlphaFoldDB" id="A0A2N3I8C0"/>
<proteinExistence type="inferred from homology"/>
<evidence type="ECO:0000256" key="1">
    <source>
        <dbReference type="ARBA" id="ARBA00005187"/>
    </source>
</evidence>
<dbReference type="EMBL" id="NKXO01000044">
    <property type="protein sequence ID" value="PKQ66584.1"/>
    <property type="molecule type" value="Genomic_DNA"/>
</dbReference>
<feature type="binding site" evidence="9">
    <location>
        <position position="101"/>
    </location>
    <ligand>
        <name>L-glutamine</name>
        <dbReference type="ChEBI" id="CHEBI:58359"/>
    </ligand>
</feature>
<comment type="caution">
    <text evidence="12">The sequence shown here is derived from an EMBL/GenBank/DDBJ whole genome shotgun (WGS) entry which is preliminary data.</text>
</comment>
<feature type="binding site" evidence="9">
    <location>
        <position position="290"/>
    </location>
    <ligand>
        <name>ATP</name>
        <dbReference type="ChEBI" id="CHEBI:30616"/>
    </ligand>
</feature>
<dbReference type="InterPro" id="IPR029055">
    <property type="entry name" value="Ntn_hydrolases_N"/>
</dbReference>
<feature type="site" description="Important for beta-aspartyl-AMP intermediate formation" evidence="10">
    <location>
        <position position="366"/>
    </location>
</feature>
<dbReference type="Pfam" id="PF00733">
    <property type="entry name" value="Asn_synthase"/>
    <property type="match status" value="1"/>
</dbReference>
<keyword evidence="13" id="KW-1185">Reference proteome</keyword>
<organism evidence="12 13">
    <name type="scientific">Raineya orbicola</name>
    <dbReference type="NCBI Taxonomy" id="2016530"/>
    <lineage>
        <taxon>Bacteria</taxon>
        <taxon>Pseudomonadati</taxon>
        <taxon>Bacteroidota</taxon>
        <taxon>Cytophagia</taxon>
        <taxon>Cytophagales</taxon>
        <taxon>Raineyaceae</taxon>
        <taxon>Raineya</taxon>
    </lineage>
</organism>
<gene>
    <name evidence="12" type="ORF">Rain11_2305</name>
</gene>
<dbReference type="OrthoDB" id="9763290at2"/>
<keyword evidence="6 8" id="KW-0315">Glutamine amidotransferase</keyword>
<dbReference type="Gene3D" id="3.60.20.10">
    <property type="entry name" value="Glutamine Phosphoribosylpyrophosphate, subunit 1, domain 1"/>
    <property type="match status" value="1"/>
</dbReference>
<dbReference type="Pfam" id="PF13537">
    <property type="entry name" value="GATase_7"/>
    <property type="match status" value="1"/>
</dbReference>
<evidence type="ECO:0000256" key="7">
    <source>
        <dbReference type="ARBA" id="ARBA00048741"/>
    </source>
</evidence>
<dbReference type="PIRSF" id="PIRSF001589">
    <property type="entry name" value="Asn_synthetase_glu-h"/>
    <property type="match status" value="1"/>
</dbReference>
<dbReference type="RefSeq" id="WP_101359585.1">
    <property type="nucleotide sequence ID" value="NZ_NKXO01000044.1"/>
</dbReference>
<feature type="domain" description="Glutamine amidotransferase type-2" evidence="11">
    <location>
        <begin position="2"/>
        <end position="213"/>
    </location>
</feature>
<evidence type="ECO:0000256" key="3">
    <source>
        <dbReference type="ARBA" id="ARBA00012737"/>
    </source>
</evidence>
<protein>
    <recommendedName>
        <fullName evidence="3">asparagine synthase (glutamine-hydrolyzing)</fullName>
        <ecNumber evidence="3">6.3.5.4</ecNumber>
    </recommendedName>
</protein>
<dbReference type="GO" id="GO:0005524">
    <property type="term" value="F:ATP binding"/>
    <property type="evidence" value="ECO:0007669"/>
    <property type="project" value="UniProtKB-KW"/>
</dbReference>
<evidence type="ECO:0000256" key="5">
    <source>
        <dbReference type="ARBA" id="ARBA00022840"/>
    </source>
</evidence>
<evidence type="ECO:0000256" key="8">
    <source>
        <dbReference type="PIRSR" id="PIRSR001589-1"/>
    </source>
</evidence>
<dbReference type="PANTHER" id="PTHR43284:SF1">
    <property type="entry name" value="ASPARAGINE SYNTHETASE"/>
    <property type="match status" value="1"/>
</dbReference>
<dbReference type="Gene3D" id="3.40.50.620">
    <property type="entry name" value="HUPs"/>
    <property type="match status" value="1"/>
</dbReference>
<feature type="active site" description="For GATase activity" evidence="8">
    <location>
        <position position="2"/>
    </location>
</feature>
<keyword evidence="8" id="KW-0061">Asparagine biosynthesis</keyword>
<comment type="pathway">
    <text evidence="1">Amino-acid biosynthesis; L-asparagine biosynthesis; L-asparagine from L-aspartate (L-Gln route): step 1/1.</text>
</comment>
<dbReference type="GO" id="GO:0005829">
    <property type="term" value="C:cytosol"/>
    <property type="evidence" value="ECO:0007669"/>
    <property type="project" value="TreeGrafter"/>
</dbReference>
<evidence type="ECO:0000256" key="4">
    <source>
        <dbReference type="ARBA" id="ARBA00022741"/>
    </source>
</evidence>
<comment type="similarity">
    <text evidence="2">Belongs to the asparagine synthetase family.</text>
</comment>
<dbReference type="Proteomes" id="UP000233387">
    <property type="component" value="Unassembled WGS sequence"/>
</dbReference>
<comment type="catalytic activity">
    <reaction evidence="7">
        <text>L-aspartate + L-glutamine + ATP + H2O = L-asparagine + L-glutamate + AMP + diphosphate + H(+)</text>
        <dbReference type="Rhea" id="RHEA:12228"/>
        <dbReference type="ChEBI" id="CHEBI:15377"/>
        <dbReference type="ChEBI" id="CHEBI:15378"/>
        <dbReference type="ChEBI" id="CHEBI:29985"/>
        <dbReference type="ChEBI" id="CHEBI:29991"/>
        <dbReference type="ChEBI" id="CHEBI:30616"/>
        <dbReference type="ChEBI" id="CHEBI:33019"/>
        <dbReference type="ChEBI" id="CHEBI:58048"/>
        <dbReference type="ChEBI" id="CHEBI:58359"/>
        <dbReference type="ChEBI" id="CHEBI:456215"/>
        <dbReference type="EC" id="6.3.5.4"/>
    </reaction>
</comment>
<accession>A0A2N3I8C0</accession>
<dbReference type="InterPro" id="IPR033738">
    <property type="entry name" value="AsnB_N"/>
</dbReference>
<dbReference type="CDD" id="cd01991">
    <property type="entry name" value="Asn_synthase_B_C"/>
    <property type="match status" value="1"/>
</dbReference>
<dbReference type="InterPro" id="IPR051786">
    <property type="entry name" value="ASN_synthetase/amidase"/>
</dbReference>
<evidence type="ECO:0000256" key="6">
    <source>
        <dbReference type="ARBA" id="ARBA00022962"/>
    </source>
</evidence>
<reference evidence="12 13" key="1">
    <citation type="submission" date="2017-06" db="EMBL/GenBank/DDBJ databases">
        <title>Raineya orbicola gen. nov., sp. nov. a slightly thermophilic bacterium of the phylum Bacteroidetes and the description of Raineyaceae fam. nov.</title>
        <authorList>
            <person name="Albuquerque L."/>
            <person name="Polonia A.R.M."/>
            <person name="Barroso C."/>
            <person name="Froufe H.J.C."/>
            <person name="Lage O."/>
            <person name="Lobo-Da-Cunha A."/>
            <person name="Egas C."/>
            <person name="Da Costa M.S."/>
        </authorList>
    </citation>
    <scope>NUCLEOTIDE SEQUENCE [LARGE SCALE GENOMIC DNA]</scope>
    <source>
        <strain evidence="12 13">SPSPC-11</strain>
    </source>
</reference>
<evidence type="ECO:0000256" key="9">
    <source>
        <dbReference type="PIRSR" id="PIRSR001589-2"/>
    </source>
</evidence>
<evidence type="ECO:0000313" key="13">
    <source>
        <dbReference type="Proteomes" id="UP000233387"/>
    </source>
</evidence>
<evidence type="ECO:0000256" key="2">
    <source>
        <dbReference type="ARBA" id="ARBA00005752"/>
    </source>
</evidence>
<sequence>MCGITGVLAFNEIGRFSMINLQNATDALTQRGPDWGDTFISFWAGLGHRRLSVIDTSEAGNQPISDHTGRYTIVFNGEIYNYQKLRQQLAEKGVSFRTHSDTEVLLYAYITWGTYALELLHGFFAFAIYDKEENSLFLARDRYGVKPLLYYLDEDRFLFASEMKSIIQYGIEKKINLIALRHYLHLNYIPAPHTIFENIYKLLPAHYAKILNGQIQTECYYQIPKHYAEHPSQLSYEEQQNRLKELLVASIRKRLVADVPVGAFLSGGIDSSVAVALASQEVENLQTFSIGYYDNKFFDETHYAEIVAKHFQTKHTTFKLSNKDLLDNLESMLNYLDEPFADSSALPVFILSKFVKKFVKVAISGDGADEMWGGYNKHFAEYQIRKGGILAHWVKILLPLWKNLPQSRNNFWSNKFRQLARFAEGANLSPQERYWLWAGFCKNNEVEQLLHPHLRSQAQTEYQKDKGQILQHLQKKDMEGLNEVFYTDMQLVLPNDMLVKVDLMSMANGLEVREPFLDHELVNFVFSLPVSSKVGKDIRKKLLQDTFREILPAEIYKRPKHGFEVPLLDWLRTDLRSLIENELLQDRFVEEQGIFDIEEVKKLKNKLFSKNPQDSHARIWGLLVFQHWWKRFC</sequence>
<dbReference type="GO" id="GO:0004066">
    <property type="term" value="F:asparagine synthase (glutamine-hydrolyzing) activity"/>
    <property type="evidence" value="ECO:0007669"/>
    <property type="project" value="UniProtKB-EC"/>
</dbReference>
<dbReference type="PROSITE" id="PS51278">
    <property type="entry name" value="GATASE_TYPE_2"/>
    <property type="match status" value="1"/>
</dbReference>
<feature type="binding site" evidence="9">
    <location>
        <begin position="364"/>
        <end position="365"/>
    </location>
    <ligand>
        <name>ATP</name>
        <dbReference type="ChEBI" id="CHEBI:30616"/>
    </ligand>
</feature>
<evidence type="ECO:0000256" key="10">
    <source>
        <dbReference type="PIRSR" id="PIRSR001589-3"/>
    </source>
</evidence>
<dbReference type="CDD" id="cd00712">
    <property type="entry name" value="AsnB"/>
    <property type="match status" value="1"/>
</dbReference>
<evidence type="ECO:0000259" key="11">
    <source>
        <dbReference type="PROSITE" id="PS51278"/>
    </source>
</evidence>
<keyword evidence="5 9" id="KW-0067">ATP-binding</keyword>
<dbReference type="SUPFAM" id="SSF52402">
    <property type="entry name" value="Adenine nucleotide alpha hydrolases-like"/>
    <property type="match status" value="1"/>
</dbReference>
<dbReference type="InterPro" id="IPR017932">
    <property type="entry name" value="GATase_2_dom"/>
</dbReference>
<keyword evidence="4 9" id="KW-0547">Nucleotide-binding</keyword>
<dbReference type="InterPro" id="IPR014729">
    <property type="entry name" value="Rossmann-like_a/b/a_fold"/>
</dbReference>
<dbReference type="GO" id="GO:0006529">
    <property type="term" value="P:asparagine biosynthetic process"/>
    <property type="evidence" value="ECO:0007669"/>
    <property type="project" value="UniProtKB-KW"/>
</dbReference>
<dbReference type="InterPro" id="IPR001962">
    <property type="entry name" value="Asn_synthase"/>
</dbReference>
<dbReference type="NCBIfam" id="TIGR01536">
    <property type="entry name" value="asn_synth_AEB"/>
    <property type="match status" value="1"/>
</dbReference>